<keyword evidence="2" id="KW-1185">Reference proteome</keyword>
<gene>
    <name evidence="1" type="ORF">QAD02_001397</name>
</gene>
<reference evidence="1" key="1">
    <citation type="submission" date="2023-04" db="EMBL/GenBank/DDBJ databases">
        <title>A chromosome-level genome assembly of the parasitoid wasp Eretmocerus hayati.</title>
        <authorList>
            <person name="Zhong Y."/>
            <person name="Liu S."/>
            <person name="Liu Y."/>
        </authorList>
    </citation>
    <scope>NUCLEOTIDE SEQUENCE</scope>
    <source>
        <strain evidence="1">ZJU_SS_LIU_2023</strain>
    </source>
</reference>
<organism evidence="1 2">
    <name type="scientific">Eretmocerus hayati</name>
    <dbReference type="NCBI Taxonomy" id="131215"/>
    <lineage>
        <taxon>Eukaryota</taxon>
        <taxon>Metazoa</taxon>
        <taxon>Ecdysozoa</taxon>
        <taxon>Arthropoda</taxon>
        <taxon>Hexapoda</taxon>
        <taxon>Insecta</taxon>
        <taxon>Pterygota</taxon>
        <taxon>Neoptera</taxon>
        <taxon>Endopterygota</taxon>
        <taxon>Hymenoptera</taxon>
        <taxon>Apocrita</taxon>
        <taxon>Proctotrupomorpha</taxon>
        <taxon>Chalcidoidea</taxon>
        <taxon>Aphelinidae</taxon>
        <taxon>Aphelininae</taxon>
        <taxon>Eretmocerus</taxon>
    </lineage>
</organism>
<evidence type="ECO:0000313" key="1">
    <source>
        <dbReference type="EMBL" id="KAJ8670138.1"/>
    </source>
</evidence>
<protein>
    <submittedName>
        <fullName evidence="1">Uncharacterized protein</fullName>
    </submittedName>
</protein>
<name>A0ACC2NGW0_9HYME</name>
<accession>A0ACC2NGW0</accession>
<dbReference type="Proteomes" id="UP001239111">
    <property type="component" value="Chromosome 3"/>
</dbReference>
<proteinExistence type="predicted"/>
<dbReference type="EMBL" id="CM056743">
    <property type="protein sequence ID" value="KAJ8670138.1"/>
    <property type="molecule type" value="Genomic_DNA"/>
</dbReference>
<evidence type="ECO:0000313" key="2">
    <source>
        <dbReference type="Proteomes" id="UP001239111"/>
    </source>
</evidence>
<sequence>MAETDDSAWVFDSLIGFLQGPIWSAPLLTFIEEKSLIFEPETSDCKEYREVHQEYKNLVDLLLGCYMEDMSISPEQFERACDLNKSTRLSVQFQQSLFEQIWAANEYEVFKRMMVQKNLELQLQALKMIEQKYGLAPTAELAEPINSLQHSLEQTQQQQHQHELTLSDELLEEDLPVVEQLLRIDHSPREPIHQLQQQEVDDPNDQESESSLAGSSKEHNYEEKRLQQREALIKLESEKLAKELSSESALLARVLDDHHDQHHDEPSGKEKQKRAVEGTQKRRIRFVVDEKLEEEENDEKSEMQARELVNDEGACGGTFDFFTSGAEGNGDLELQPPFSGGETLFSSKSKEETREEDIRKRTQYLKAQRDKLVALKKQARSKKLQDGSGGTSGNARPSSARVAAEATIDGKQRSLQQHNQALDESVMQVRKALAARLKAEVVRK</sequence>
<comment type="caution">
    <text evidence="1">The sequence shown here is derived from an EMBL/GenBank/DDBJ whole genome shotgun (WGS) entry which is preliminary data.</text>
</comment>